<keyword evidence="6" id="KW-1185">Reference proteome</keyword>
<gene>
    <name evidence="5" type="ORF">HHU12_32220</name>
</gene>
<dbReference type="RefSeq" id="WP_169660853.1">
    <property type="nucleotide sequence ID" value="NZ_JABANE010000189.1"/>
</dbReference>
<evidence type="ECO:0000313" key="5">
    <source>
        <dbReference type="EMBL" id="NME72670.1"/>
    </source>
</evidence>
<proteinExistence type="inferred from homology"/>
<feature type="chain" id="PRO_5030720082" evidence="3">
    <location>
        <begin position="22"/>
        <end position="489"/>
    </location>
</feature>
<evidence type="ECO:0000256" key="2">
    <source>
        <dbReference type="ARBA" id="ARBA00022801"/>
    </source>
</evidence>
<evidence type="ECO:0000256" key="3">
    <source>
        <dbReference type="SAM" id="SignalP"/>
    </source>
</evidence>
<comment type="similarity">
    <text evidence="1">Belongs to the sulfatase family.</text>
</comment>
<protein>
    <submittedName>
        <fullName evidence="5">Arylsulfatase</fullName>
    </submittedName>
</protein>
<name>A0A7X9XDC8_9BACT</name>
<organism evidence="5 6">
    <name type="scientific">Flammeovirga aprica JL-4</name>
    <dbReference type="NCBI Taxonomy" id="694437"/>
    <lineage>
        <taxon>Bacteria</taxon>
        <taxon>Pseudomonadati</taxon>
        <taxon>Bacteroidota</taxon>
        <taxon>Cytophagia</taxon>
        <taxon>Cytophagales</taxon>
        <taxon>Flammeovirgaceae</taxon>
        <taxon>Flammeovirga</taxon>
    </lineage>
</organism>
<keyword evidence="3" id="KW-0732">Signal</keyword>
<dbReference type="Gene3D" id="3.30.1120.10">
    <property type="match status" value="1"/>
</dbReference>
<accession>A0A7X9XDC8</accession>
<sequence length="489" mass="54443">MKNIKNYFYLLSLMILSTGCASSSKSQSSAHQTKKPNIIYILADDLGYGDLSSYGQTKFTTPNIDALAESGMKFTQHYCGSAVCAPSRSSLMTGQHTGHTPIRGNKEIEGEGQVSLPASSFTVAELLKEEGYVTGAFGKWGLGFVNHEGDPNNQGFDEFFGYVCQAAAHRYYPEYIWHNDQKVFLEGNDWTNTVTYAPDVIQEATLDFIENNKDNTFFAYVPFILPHAELISPEDSILSKYKGKFPETAFTLDNKYTSDYGPDIQKHMYCSQEIPHAAFASMIHRLDTYVGQIVAKVEELGIADETIIMFASDNGPHAAGGADPEFFNSGGNLKGIKRDLYEGGVRTPFIIKWPGKVKAGATSEHVSAFWDIFPTFADIIGKGDHFETDGISFYPTMIGKGEQEEHPYLYWELNLRGGRQAVRLGDWKGVLYKVNSGKSHIELYNIVNDPEESTDVSKEHPDVVKEIEGIMNSARTNSEMFPLFTKKVK</sequence>
<evidence type="ECO:0000256" key="1">
    <source>
        <dbReference type="ARBA" id="ARBA00008779"/>
    </source>
</evidence>
<dbReference type="CDD" id="cd16145">
    <property type="entry name" value="ARS_like"/>
    <property type="match status" value="1"/>
</dbReference>
<feature type="signal peptide" evidence="3">
    <location>
        <begin position="1"/>
        <end position="21"/>
    </location>
</feature>
<keyword evidence="2" id="KW-0378">Hydrolase</keyword>
<dbReference type="InterPro" id="IPR024607">
    <property type="entry name" value="Sulfatase_CS"/>
</dbReference>
<dbReference type="GO" id="GO:0016787">
    <property type="term" value="F:hydrolase activity"/>
    <property type="evidence" value="ECO:0007669"/>
    <property type="project" value="UniProtKB-KW"/>
</dbReference>
<dbReference type="PROSITE" id="PS51257">
    <property type="entry name" value="PROKAR_LIPOPROTEIN"/>
    <property type="match status" value="1"/>
</dbReference>
<dbReference type="AlphaFoldDB" id="A0A7X9XDC8"/>
<dbReference type="InterPro" id="IPR052701">
    <property type="entry name" value="GAG_Ulvan_Degrading_Sulfatases"/>
</dbReference>
<dbReference type="PROSITE" id="PS00523">
    <property type="entry name" value="SULFATASE_1"/>
    <property type="match status" value="1"/>
</dbReference>
<reference evidence="5 6" key="1">
    <citation type="submission" date="2020-04" db="EMBL/GenBank/DDBJ databases">
        <title>Flammeovirga sp. SR4, a novel species isolated from seawater.</title>
        <authorList>
            <person name="Wang X."/>
        </authorList>
    </citation>
    <scope>NUCLEOTIDE SEQUENCE [LARGE SCALE GENOMIC DNA]</scope>
    <source>
        <strain evidence="5 6">ATCC 23126</strain>
    </source>
</reference>
<dbReference type="InterPro" id="IPR017850">
    <property type="entry name" value="Alkaline_phosphatase_core_sf"/>
</dbReference>
<dbReference type="Gene3D" id="3.40.720.10">
    <property type="entry name" value="Alkaline Phosphatase, subunit A"/>
    <property type="match status" value="1"/>
</dbReference>
<dbReference type="InterPro" id="IPR000917">
    <property type="entry name" value="Sulfatase_N"/>
</dbReference>
<dbReference type="PANTHER" id="PTHR43751">
    <property type="entry name" value="SULFATASE"/>
    <property type="match status" value="1"/>
</dbReference>
<dbReference type="PANTHER" id="PTHR43751:SF3">
    <property type="entry name" value="SULFATASE N-TERMINAL DOMAIN-CONTAINING PROTEIN"/>
    <property type="match status" value="1"/>
</dbReference>
<dbReference type="SUPFAM" id="SSF53649">
    <property type="entry name" value="Alkaline phosphatase-like"/>
    <property type="match status" value="1"/>
</dbReference>
<dbReference type="Proteomes" id="UP000576082">
    <property type="component" value="Unassembled WGS sequence"/>
</dbReference>
<evidence type="ECO:0000313" key="6">
    <source>
        <dbReference type="Proteomes" id="UP000576082"/>
    </source>
</evidence>
<dbReference type="EMBL" id="JABANE010000189">
    <property type="protein sequence ID" value="NME72670.1"/>
    <property type="molecule type" value="Genomic_DNA"/>
</dbReference>
<dbReference type="Pfam" id="PF00884">
    <property type="entry name" value="Sulfatase"/>
    <property type="match status" value="1"/>
</dbReference>
<feature type="domain" description="Sulfatase N-terminal" evidence="4">
    <location>
        <begin position="36"/>
        <end position="381"/>
    </location>
</feature>
<evidence type="ECO:0000259" key="4">
    <source>
        <dbReference type="Pfam" id="PF00884"/>
    </source>
</evidence>
<comment type="caution">
    <text evidence="5">The sequence shown here is derived from an EMBL/GenBank/DDBJ whole genome shotgun (WGS) entry which is preliminary data.</text>
</comment>